<sequence length="54" mass="5828">MPLMRTLSAARPPPSNTSPEAGSCTASPSSSRTTSPRTMRSTPQPAPWRCWGPW</sequence>
<evidence type="ECO:0000313" key="2">
    <source>
        <dbReference type="EnsemblPlants" id="TuG1812G0200000289.01.T01.cds304072"/>
    </source>
</evidence>
<reference evidence="2" key="2">
    <citation type="submission" date="2018-03" db="EMBL/GenBank/DDBJ databases">
        <title>The Triticum urartu genome reveals the dynamic nature of wheat genome evolution.</title>
        <authorList>
            <person name="Ling H."/>
            <person name="Ma B."/>
            <person name="Shi X."/>
            <person name="Liu H."/>
            <person name="Dong L."/>
            <person name="Sun H."/>
            <person name="Cao Y."/>
            <person name="Gao Q."/>
            <person name="Zheng S."/>
            <person name="Li Y."/>
            <person name="Yu Y."/>
            <person name="Du H."/>
            <person name="Qi M."/>
            <person name="Li Y."/>
            <person name="Yu H."/>
            <person name="Cui Y."/>
            <person name="Wang N."/>
            <person name="Chen C."/>
            <person name="Wu H."/>
            <person name="Zhao Y."/>
            <person name="Zhang J."/>
            <person name="Li Y."/>
            <person name="Zhou W."/>
            <person name="Zhang B."/>
            <person name="Hu W."/>
            <person name="Eijk M."/>
            <person name="Tang J."/>
            <person name="Witsenboer H."/>
            <person name="Zhao S."/>
            <person name="Li Z."/>
            <person name="Zhang A."/>
            <person name="Wang D."/>
            <person name="Liang C."/>
        </authorList>
    </citation>
    <scope>NUCLEOTIDE SEQUENCE [LARGE SCALE GENOMIC DNA]</scope>
    <source>
        <strain evidence="2">cv. G1812</strain>
    </source>
</reference>
<feature type="compositionally biased region" description="Low complexity" evidence="1">
    <location>
        <begin position="23"/>
        <end position="43"/>
    </location>
</feature>
<reference evidence="2" key="3">
    <citation type="submission" date="2022-06" db="UniProtKB">
        <authorList>
            <consortium name="EnsemblPlants"/>
        </authorList>
    </citation>
    <scope>IDENTIFICATION</scope>
</reference>
<reference evidence="3" key="1">
    <citation type="journal article" date="2013" name="Nature">
        <title>Draft genome of the wheat A-genome progenitor Triticum urartu.</title>
        <authorList>
            <person name="Ling H.Q."/>
            <person name="Zhao S."/>
            <person name="Liu D."/>
            <person name="Wang J."/>
            <person name="Sun H."/>
            <person name="Zhang C."/>
            <person name="Fan H."/>
            <person name="Li D."/>
            <person name="Dong L."/>
            <person name="Tao Y."/>
            <person name="Gao C."/>
            <person name="Wu H."/>
            <person name="Li Y."/>
            <person name="Cui Y."/>
            <person name="Guo X."/>
            <person name="Zheng S."/>
            <person name="Wang B."/>
            <person name="Yu K."/>
            <person name="Liang Q."/>
            <person name="Yang W."/>
            <person name="Lou X."/>
            <person name="Chen J."/>
            <person name="Feng M."/>
            <person name="Jian J."/>
            <person name="Zhang X."/>
            <person name="Luo G."/>
            <person name="Jiang Y."/>
            <person name="Liu J."/>
            <person name="Wang Z."/>
            <person name="Sha Y."/>
            <person name="Zhang B."/>
            <person name="Wu H."/>
            <person name="Tang D."/>
            <person name="Shen Q."/>
            <person name="Xue P."/>
            <person name="Zou S."/>
            <person name="Wang X."/>
            <person name="Liu X."/>
            <person name="Wang F."/>
            <person name="Yang Y."/>
            <person name="An X."/>
            <person name="Dong Z."/>
            <person name="Zhang K."/>
            <person name="Zhang X."/>
            <person name="Luo M.C."/>
            <person name="Dvorak J."/>
            <person name="Tong Y."/>
            <person name="Wang J."/>
            <person name="Yang H."/>
            <person name="Li Z."/>
            <person name="Wang D."/>
            <person name="Zhang A."/>
            <person name="Wang J."/>
        </authorList>
    </citation>
    <scope>NUCLEOTIDE SEQUENCE</scope>
    <source>
        <strain evidence="3">cv. G1812</strain>
    </source>
</reference>
<keyword evidence="3" id="KW-1185">Reference proteome</keyword>
<feature type="region of interest" description="Disordered" evidence="1">
    <location>
        <begin position="1"/>
        <end position="54"/>
    </location>
</feature>
<evidence type="ECO:0000256" key="1">
    <source>
        <dbReference type="SAM" id="MobiDB-lite"/>
    </source>
</evidence>
<dbReference type="Proteomes" id="UP000015106">
    <property type="component" value="Chromosome 2"/>
</dbReference>
<organism evidence="2 3">
    <name type="scientific">Triticum urartu</name>
    <name type="common">Red wild einkorn</name>
    <name type="synonym">Crithodium urartu</name>
    <dbReference type="NCBI Taxonomy" id="4572"/>
    <lineage>
        <taxon>Eukaryota</taxon>
        <taxon>Viridiplantae</taxon>
        <taxon>Streptophyta</taxon>
        <taxon>Embryophyta</taxon>
        <taxon>Tracheophyta</taxon>
        <taxon>Spermatophyta</taxon>
        <taxon>Magnoliopsida</taxon>
        <taxon>Liliopsida</taxon>
        <taxon>Poales</taxon>
        <taxon>Poaceae</taxon>
        <taxon>BOP clade</taxon>
        <taxon>Pooideae</taxon>
        <taxon>Triticodae</taxon>
        <taxon>Triticeae</taxon>
        <taxon>Triticinae</taxon>
        <taxon>Triticum</taxon>
    </lineage>
</organism>
<accession>A0A8R7TBV4</accession>
<dbReference type="EnsemblPlants" id="TuG1812G0200000289.01.T01">
    <property type="protein sequence ID" value="TuG1812G0200000289.01.T01.cds304072"/>
    <property type="gene ID" value="TuG1812G0200000289.01"/>
</dbReference>
<protein>
    <submittedName>
        <fullName evidence="2">Uncharacterized protein</fullName>
    </submittedName>
</protein>
<name>A0A8R7TBV4_TRIUA</name>
<dbReference type="AlphaFoldDB" id="A0A8R7TBV4"/>
<dbReference type="Gramene" id="TuG1812G0200000289.01.T01">
    <property type="protein sequence ID" value="TuG1812G0200000289.01.T01.cds304072"/>
    <property type="gene ID" value="TuG1812G0200000289.01"/>
</dbReference>
<evidence type="ECO:0000313" key="3">
    <source>
        <dbReference type="Proteomes" id="UP000015106"/>
    </source>
</evidence>
<proteinExistence type="predicted"/>